<organism evidence="2 3">
    <name type="scientific">Aquiflexum gelatinilyticum</name>
    <dbReference type="NCBI Taxonomy" id="2961943"/>
    <lineage>
        <taxon>Bacteria</taxon>
        <taxon>Pseudomonadati</taxon>
        <taxon>Bacteroidota</taxon>
        <taxon>Cytophagia</taxon>
        <taxon>Cytophagales</taxon>
        <taxon>Cyclobacteriaceae</taxon>
        <taxon>Aquiflexum</taxon>
    </lineage>
</organism>
<name>A0A9X2PDT8_9BACT</name>
<feature type="transmembrane region" description="Helical" evidence="1">
    <location>
        <begin position="60"/>
        <end position="79"/>
    </location>
</feature>
<feature type="transmembrane region" description="Helical" evidence="1">
    <location>
        <begin position="156"/>
        <end position="176"/>
    </location>
</feature>
<dbReference type="Proteomes" id="UP001142175">
    <property type="component" value="Unassembled WGS sequence"/>
</dbReference>
<keyword evidence="1" id="KW-0812">Transmembrane</keyword>
<feature type="transmembrane region" description="Helical" evidence="1">
    <location>
        <begin position="91"/>
        <end position="112"/>
    </location>
</feature>
<gene>
    <name evidence="2" type="ORF">NU887_17840</name>
</gene>
<dbReference type="AlphaFoldDB" id="A0A9X2PDT8"/>
<dbReference type="RefSeq" id="WP_258424746.1">
    <property type="nucleotide sequence ID" value="NZ_JANAEZ010000002.1"/>
</dbReference>
<proteinExistence type="predicted"/>
<comment type="caution">
    <text evidence="2">The sequence shown here is derived from an EMBL/GenBank/DDBJ whole genome shotgun (WGS) entry which is preliminary data.</text>
</comment>
<protein>
    <submittedName>
        <fullName evidence="2">Uncharacterized protein</fullName>
    </submittedName>
</protein>
<sequence length="228" mass="26350">MSGTIYLLVIGLSVLLSLINFGLKKNKTRGQGIILGLLILVLVFESIGSYTADLNINNSLLYNICWVYVESLLLVMYFYKFEISKTAKRYIITTSFLLLLWGIANSVFFQSISIVFQFYSFFPISLFILTLCVRFLYNMLNLRIFKDWNLITLPHFWICTGILFFYVEAIFVFGLYQFSPQFVIENVAVIFGFNRLMAGTMYLIFGFSFLIPKVFKSYFDEGNSVVAL</sequence>
<dbReference type="EMBL" id="JANSUY010000021">
    <property type="protein sequence ID" value="MCR9016900.1"/>
    <property type="molecule type" value="Genomic_DNA"/>
</dbReference>
<feature type="transmembrane region" description="Helical" evidence="1">
    <location>
        <begin position="118"/>
        <end position="136"/>
    </location>
</feature>
<feature type="transmembrane region" description="Helical" evidence="1">
    <location>
        <begin position="30"/>
        <end position="48"/>
    </location>
</feature>
<keyword evidence="3" id="KW-1185">Reference proteome</keyword>
<evidence type="ECO:0000313" key="2">
    <source>
        <dbReference type="EMBL" id="MCR9016900.1"/>
    </source>
</evidence>
<feature type="transmembrane region" description="Helical" evidence="1">
    <location>
        <begin position="188"/>
        <end position="211"/>
    </location>
</feature>
<keyword evidence="1" id="KW-0472">Membrane</keyword>
<evidence type="ECO:0000313" key="3">
    <source>
        <dbReference type="Proteomes" id="UP001142175"/>
    </source>
</evidence>
<evidence type="ECO:0000256" key="1">
    <source>
        <dbReference type="SAM" id="Phobius"/>
    </source>
</evidence>
<feature type="transmembrane region" description="Helical" evidence="1">
    <location>
        <begin position="6"/>
        <end position="23"/>
    </location>
</feature>
<accession>A0A9X2PDT8</accession>
<reference evidence="2" key="1">
    <citation type="submission" date="2022-08" db="EMBL/GenBank/DDBJ databases">
        <authorList>
            <person name="Zhang D."/>
        </authorList>
    </citation>
    <scope>NUCLEOTIDE SEQUENCE</scope>
    <source>
        <strain evidence="2">XJ19-11</strain>
    </source>
</reference>
<keyword evidence="1" id="KW-1133">Transmembrane helix</keyword>